<accession>A0A6J1R018</accession>
<dbReference type="GeneID" id="112463947"/>
<organism evidence="2 3">
    <name type="scientific">Temnothorax curvispinosus</name>
    <dbReference type="NCBI Taxonomy" id="300111"/>
    <lineage>
        <taxon>Eukaryota</taxon>
        <taxon>Metazoa</taxon>
        <taxon>Ecdysozoa</taxon>
        <taxon>Arthropoda</taxon>
        <taxon>Hexapoda</taxon>
        <taxon>Insecta</taxon>
        <taxon>Pterygota</taxon>
        <taxon>Neoptera</taxon>
        <taxon>Endopterygota</taxon>
        <taxon>Hymenoptera</taxon>
        <taxon>Apocrita</taxon>
        <taxon>Aculeata</taxon>
        <taxon>Formicoidea</taxon>
        <taxon>Formicidae</taxon>
        <taxon>Myrmicinae</taxon>
        <taxon>Temnothorax</taxon>
    </lineage>
</organism>
<gene>
    <name evidence="3" type="primary">LOC112463947</name>
</gene>
<dbReference type="Gene3D" id="1.10.340.70">
    <property type="match status" value="1"/>
</dbReference>
<dbReference type="AlphaFoldDB" id="A0A6J1R018"/>
<protein>
    <submittedName>
        <fullName evidence="3">Uncharacterized protein LOC112463947</fullName>
    </submittedName>
</protein>
<proteinExistence type="predicted"/>
<dbReference type="GO" id="GO:0071897">
    <property type="term" value="P:DNA biosynthetic process"/>
    <property type="evidence" value="ECO:0007669"/>
    <property type="project" value="UniProtKB-ARBA"/>
</dbReference>
<dbReference type="RefSeq" id="XP_024886451.1">
    <property type="nucleotide sequence ID" value="XM_025030683.1"/>
</dbReference>
<dbReference type="InterPro" id="IPR008042">
    <property type="entry name" value="Retrotrans_Pao"/>
</dbReference>
<evidence type="ECO:0000313" key="2">
    <source>
        <dbReference type="Proteomes" id="UP000504618"/>
    </source>
</evidence>
<dbReference type="OrthoDB" id="7697913at2759"/>
<evidence type="ECO:0000259" key="1">
    <source>
        <dbReference type="Pfam" id="PF17921"/>
    </source>
</evidence>
<dbReference type="InterPro" id="IPR043502">
    <property type="entry name" value="DNA/RNA_pol_sf"/>
</dbReference>
<dbReference type="InterPro" id="IPR041588">
    <property type="entry name" value="Integrase_H2C2"/>
</dbReference>
<reference evidence="3" key="1">
    <citation type="submission" date="2025-08" db="UniProtKB">
        <authorList>
            <consortium name="RefSeq"/>
        </authorList>
    </citation>
    <scope>IDENTIFICATION</scope>
    <source>
        <tissue evidence="3">Whole body</tissue>
    </source>
</reference>
<keyword evidence="2" id="KW-1185">Reference proteome</keyword>
<dbReference type="PANTHER" id="PTHR47331">
    <property type="entry name" value="PHD-TYPE DOMAIN-CONTAINING PROTEIN"/>
    <property type="match status" value="1"/>
</dbReference>
<dbReference type="Pfam" id="PF05380">
    <property type="entry name" value="Peptidase_A17"/>
    <property type="match status" value="1"/>
</dbReference>
<name>A0A6J1R018_9HYME</name>
<dbReference type="Proteomes" id="UP000504618">
    <property type="component" value="Unplaced"/>
</dbReference>
<dbReference type="Pfam" id="PF17921">
    <property type="entry name" value="Integrase_H2C2"/>
    <property type="match status" value="1"/>
</dbReference>
<dbReference type="SUPFAM" id="SSF56672">
    <property type="entry name" value="DNA/RNA polymerases"/>
    <property type="match status" value="1"/>
</dbReference>
<feature type="domain" description="Integrase zinc-binding" evidence="1">
    <location>
        <begin position="541"/>
        <end position="595"/>
    </location>
</feature>
<sequence>MFCQIWIDPEQRDYQRIVWRFSESDPILDYLLKTVTFGVTSSPFLAIYCLLCLAYEYRDKYPLVYALLLKALYVDDVVASVRTIAQGIALRDQLIGLFRSAGFELRKWASSHPAALDGLDPDICSQSMHSFDTTEDQGLKVLGLRWHSTVDSFGFQINPLTRTCTKRTVLSGVARMFDPLGFLAPLTFTAKGLIQYLWTLKLDWDDEPPEEVRRQWKSELDALSSFQIPLTFPVGDGVRRELHKFCDASERGYGAVTYIRAVTPSEVKVIILCAKAKVAPSRALSLLRLELYAALVLGNLIDYVRQVLLEHLEIDAEYAWSDAKVVLYWTHSSPHKWKTFVRNRVARIQEKVPVTAWGHVASELNPADHCSRGLFPRELVANTTWWEGPEWLLDFEGRAEPVLSGESSPSEEERIVSLAAINLPNPIYALLDRFSSLDKICRIVEYITKIAQNLKGKSVPATLAVDQVEAHRALLIVVRFVQTEVFSEEIDRLRNGKRLPKPFLKLAPFLDLEGIFRVGGRLVHLGLAFEAKHPVLLPNKHRLTDLVVEHVHRAQLHPGRRTLQYLLAQRFWILGFHRVIRRVLSRCYKCFRANPHATQPIMATLPAEKVSQVKPFSISGFCGALCDGHATGSGSLLLQGVRLPLHVLRGQGDTPGGGLLTVYGLFPCCVAALRGSTRPLFAPI</sequence>
<dbReference type="PANTHER" id="PTHR47331:SF4">
    <property type="entry name" value="PEPTIDASE S1 DOMAIN-CONTAINING PROTEIN"/>
    <property type="match status" value="1"/>
</dbReference>
<evidence type="ECO:0000313" key="3">
    <source>
        <dbReference type="RefSeq" id="XP_024886451.1"/>
    </source>
</evidence>